<comment type="caution">
    <text evidence="2">The sequence shown here is derived from an EMBL/GenBank/DDBJ whole genome shotgun (WGS) entry which is preliminary data.</text>
</comment>
<dbReference type="AlphaFoldDB" id="A0A327M0L8"/>
<dbReference type="Gene3D" id="1.10.10.2910">
    <property type="match status" value="1"/>
</dbReference>
<dbReference type="Pfam" id="PF06114">
    <property type="entry name" value="Peptidase_M78"/>
    <property type="match status" value="1"/>
</dbReference>
<dbReference type="Proteomes" id="UP000249065">
    <property type="component" value="Unassembled WGS sequence"/>
</dbReference>
<name>A0A327M0L8_9PROT</name>
<evidence type="ECO:0000313" key="2">
    <source>
        <dbReference type="EMBL" id="RAI56086.1"/>
    </source>
</evidence>
<dbReference type="PANTHER" id="PTHR43236">
    <property type="entry name" value="ANTITOXIN HIGA1"/>
    <property type="match status" value="1"/>
</dbReference>
<dbReference type="RefSeq" id="WP_111472209.1">
    <property type="nucleotide sequence ID" value="NZ_QLIX01000027.1"/>
</dbReference>
<dbReference type="OrthoDB" id="9794834at2"/>
<dbReference type="InterPro" id="IPR010359">
    <property type="entry name" value="IrrE_HExxH"/>
</dbReference>
<evidence type="ECO:0000313" key="3">
    <source>
        <dbReference type="Proteomes" id="UP000249065"/>
    </source>
</evidence>
<evidence type="ECO:0000259" key="1">
    <source>
        <dbReference type="Pfam" id="PF06114"/>
    </source>
</evidence>
<feature type="domain" description="IrrE N-terminal-like" evidence="1">
    <location>
        <begin position="38"/>
        <end position="168"/>
    </location>
</feature>
<dbReference type="EMBL" id="QLIX01000027">
    <property type="protein sequence ID" value="RAI56086.1"/>
    <property type="molecule type" value="Genomic_DNA"/>
</dbReference>
<keyword evidence="3" id="KW-1185">Reference proteome</keyword>
<reference evidence="3" key="1">
    <citation type="submission" date="2018-06" db="EMBL/GenBank/DDBJ databases">
        <authorList>
            <person name="Khan S.A."/>
        </authorList>
    </citation>
    <scope>NUCLEOTIDE SEQUENCE [LARGE SCALE GENOMIC DNA]</scope>
    <source>
        <strain evidence="3">DB-1506</strain>
    </source>
</reference>
<gene>
    <name evidence="2" type="ORF">DOO78_22870</name>
</gene>
<accession>A0A327M0L8</accession>
<dbReference type="PANTHER" id="PTHR43236:SF2">
    <property type="entry name" value="BLL0069 PROTEIN"/>
    <property type="match status" value="1"/>
</dbReference>
<sequence>MTPRRPRYTYIEKLADRLLDEAGVTKAPVPVERLARLKGCRVVKSNLKEVSGILFRSDEGAIIGVNDGHAPTRQRFTIAHELGHLLLHAGQEVHYDKDYRVSLRTEESSTGTNLEEVEANFFAASLLMPDRLLRSDPRASQMDIENEEIILALSRAYGVSAQAMTHRLLRMARRSGL</sequence>
<organism evidence="2 3">
    <name type="scientific">Roseicella frigidaeris</name>
    <dbReference type="NCBI Taxonomy" id="2230885"/>
    <lineage>
        <taxon>Bacteria</taxon>
        <taxon>Pseudomonadati</taxon>
        <taxon>Pseudomonadota</taxon>
        <taxon>Alphaproteobacteria</taxon>
        <taxon>Acetobacterales</taxon>
        <taxon>Roseomonadaceae</taxon>
        <taxon>Roseicella</taxon>
    </lineage>
</organism>
<dbReference type="InterPro" id="IPR052345">
    <property type="entry name" value="Rad_response_metalloprotease"/>
</dbReference>
<protein>
    <recommendedName>
        <fullName evidence="1">IrrE N-terminal-like domain-containing protein</fullName>
    </recommendedName>
</protein>
<proteinExistence type="predicted"/>